<dbReference type="Proteomes" id="UP000236370">
    <property type="component" value="Unassembled WGS sequence"/>
</dbReference>
<comment type="caution">
    <text evidence="2">The sequence shown here is derived from an EMBL/GenBank/DDBJ whole genome shotgun (WGS) entry which is preliminary data.</text>
</comment>
<feature type="compositionally biased region" description="Basic and acidic residues" evidence="1">
    <location>
        <begin position="36"/>
        <end position="46"/>
    </location>
</feature>
<evidence type="ECO:0000313" key="2">
    <source>
        <dbReference type="EMBL" id="PNI31366.1"/>
    </source>
</evidence>
<protein>
    <submittedName>
        <fullName evidence="2">PRKCZ isoform 18</fullName>
    </submittedName>
</protein>
<feature type="region of interest" description="Disordered" evidence="1">
    <location>
        <begin position="1"/>
        <end position="46"/>
    </location>
</feature>
<accession>A0A2J8K8N9</accession>
<name>A0A2J8K8N9_PANTR</name>
<reference evidence="2 3" key="1">
    <citation type="submission" date="2017-12" db="EMBL/GenBank/DDBJ databases">
        <title>High-resolution comparative analysis of great ape genomes.</title>
        <authorList>
            <person name="Pollen A."/>
            <person name="Hastie A."/>
            <person name="Hormozdiari F."/>
            <person name="Dougherty M."/>
            <person name="Liu R."/>
            <person name="Chaisson M."/>
            <person name="Hoppe E."/>
            <person name="Hill C."/>
            <person name="Pang A."/>
            <person name="Hillier L."/>
            <person name="Baker C."/>
            <person name="Armstrong J."/>
            <person name="Shendure J."/>
            <person name="Paten B."/>
            <person name="Wilson R."/>
            <person name="Chao H."/>
            <person name="Schneider V."/>
            <person name="Ventura M."/>
            <person name="Kronenberg Z."/>
            <person name="Murali S."/>
            <person name="Gordon D."/>
            <person name="Cantsilieris S."/>
            <person name="Munson K."/>
            <person name="Nelson B."/>
            <person name="Raja A."/>
            <person name="Underwood J."/>
            <person name="Diekhans M."/>
            <person name="Fiddes I."/>
            <person name="Haussler D."/>
            <person name="Eichler E."/>
        </authorList>
    </citation>
    <scope>NUCLEOTIDE SEQUENCE [LARGE SCALE GENOMIC DNA]</scope>
    <source>
        <strain evidence="2">Yerkes chimp pedigree #C0471</strain>
    </source>
</reference>
<evidence type="ECO:0000313" key="3">
    <source>
        <dbReference type="Proteomes" id="UP000236370"/>
    </source>
</evidence>
<organism evidence="2 3">
    <name type="scientific">Pan troglodytes</name>
    <name type="common">Chimpanzee</name>
    <dbReference type="NCBI Taxonomy" id="9598"/>
    <lineage>
        <taxon>Eukaryota</taxon>
        <taxon>Metazoa</taxon>
        <taxon>Chordata</taxon>
        <taxon>Craniata</taxon>
        <taxon>Vertebrata</taxon>
        <taxon>Euteleostomi</taxon>
        <taxon>Mammalia</taxon>
        <taxon>Eutheria</taxon>
        <taxon>Euarchontoglires</taxon>
        <taxon>Primates</taxon>
        <taxon>Haplorrhini</taxon>
        <taxon>Catarrhini</taxon>
        <taxon>Hominidae</taxon>
        <taxon>Pan</taxon>
    </lineage>
</organism>
<feature type="non-terminal residue" evidence="2">
    <location>
        <position position="46"/>
    </location>
</feature>
<evidence type="ECO:0000256" key="1">
    <source>
        <dbReference type="SAM" id="MobiDB-lite"/>
    </source>
</evidence>
<feature type="compositionally biased region" description="Acidic residues" evidence="1">
    <location>
        <begin position="15"/>
        <end position="27"/>
    </location>
</feature>
<dbReference type="EMBL" id="NBAG03000385">
    <property type="protein sequence ID" value="PNI31366.1"/>
    <property type="molecule type" value="Genomic_DNA"/>
</dbReference>
<gene>
    <name evidence="2" type="ORF">CK820_G0040570</name>
</gene>
<sequence>MDSVMPSQEPPVDDKNEDADLPSEETDGIAYISSSRKHDSIKDDSE</sequence>
<dbReference type="AlphaFoldDB" id="A0A2J8K8N9"/>
<proteinExistence type="predicted"/>